<evidence type="ECO:0000256" key="4">
    <source>
        <dbReference type="ARBA" id="ARBA00023002"/>
    </source>
</evidence>
<dbReference type="GO" id="GO:0020037">
    <property type="term" value="F:heme binding"/>
    <property type="evidence" value="ECO:0007669"/>
    <property type="project" value="InterPro"/>
</dbReference>
<dbReference type="GO" id="GO:0004497">
    <property type="term" value="F:monooxygenase activity"/>
    <property type="evidence" value="ECO:0007669"/>
    <property type="project" value="UniProtKB-KW"/>
</dbReference>
<keyword evidence="3" id="KW-0479">Metal-binding</keyword>
<dbReference type="GO" id="GO:0005506">
    <property type="term" value="F:iron ion binding"/>
    <property type="evidence" value="ECO:0007669"/>
    <property type="project" value="InterPro"/>
</dbReference>
<dbReference type="Pfam" id="PF00067">
    <property type="entry name" value="p450"/>
    <property type="match status" value="1"/>
</dbReference>
<evidence type="ECO:0000256" key="2">
    <source>
        <dbReference type="ARBA" id="ARBA00022617"/>
    </source>
</evidence>
<evidence type="ECO:0000256" key="6">
    <source>
        <dbReference type="ARBA" id="ARBA00023033"/>
    </source>
</evidence>
<comment type="similarity">
    <text evidence="1">Belongs to the cytochrome P450 family.</text>
</comment>
<organism evidence="7">
    <name type="scientific">Nocardia globerula</name>
    <dbReference type="NCBI Taxonomy" id="1818"/>
    <lineage>
        <taxon>Bacteria</taxon>
        <taxon>Bacillati</taxon>
        <taxon>Actinomycetota</taxon>
        <taxon>Actinomycetes</taxon>
        <taxon>Mycobacteriales</taxon>
        <taxon>Nocardiaceae</taxon>
        <taxon>Nocardia</taxon>
    </lineage>
</organism>
<dbReference type="InterPro" id="IPR002397">
    <property type="entry name" value="Cyt_P450_B"/>
</dbReference>
<evidence type="ECO:0000313" key="7">
    <source>
        <dbReference type="EMBL" id="TYQ06126.1"/>
    </source>
</evidence>
<keyword evidence="4" id="KW-0560">Oxidoreductase</keyword>
<dbReference type="PRINTS" id="PR00359">
    <property type="entry name" value="BP450"/>
</dbReference>
<keyword evidence="2" id="KW-0349">Heme</keyword>
<dbReference type="SUPFAM" id="SSF48264">
    <property type="entry name" value="Cytochrome P450"/>
    <property type="match status" value="1"/>
</dbReference>
<dbReference type="Gene3D" id="1.10.630.10">
    <property type="entry name" value="Cytochrome P450"/>
    <property type="match status" value="1"/>
</dbReference>
<evidence type="ECO:0000256" key="1">
    <source>
        <dbReference type="ARBA" id="ARBA00010617"/>
    </source>
</evidence>
<keyword evidence="5" id="KW-0408">Iron</keyword>
<dbReference type="InterPro" id="IPR001128">
    <property type="entry name" value="Cyt_P450"/>
</dbReference>
<name>A0A652YTA6_NOCGL</name>
<dbReference type="AlphaFoldDB" id="A0A652YTA6"/>
<evidence type="ECO:0000256" key="3">
    <source>
        <dbReference type="ARBA" id="ARBA00022723"/>
    </source>
</evidence>
<sequence>MTSLNTKGFGIDFDHHGPEFVADPYAIMAALQSKCPVAHSKAWDGFWVFTGYEEIFEAQQRPDVFGNGVERGIPQAPNAQPLIPIHYDGPDLARYRSFLLGTFSPASVKIIDPTIRALTNELIDTFIERGAADLSVELFTPLPARVFLRILGVDDSNWRDWVRWVHCFTHDRTVDPKGAAEGIAEMYAAIAILIAGARANPRPGLLGDLVSAERDGRRLDDAELSNMIFMLTLGGMDTTAGLTGNSLLRIAESDSLRQDLLDDPALLDKGTEEFLRYSTPTIGQARYIKSDIDFHGRQLKAGDRVYLMYAAANRDPSMFEDPDSIDIRRKANRHMSFAVGAHRCLGSNLARAMFRTMISSVLDRIPDFRVDLDAVERYPDAGDVYAVRHLPVTFTPGDRVDGVASATIQNS</sequence>
<dbReference type="InterPro" id="IPR036396">
    <property type="entry name" value="Cyt_P450_sf"/>
</dbReference>
<comment type="caution">
    <text evidence="7">The sequence shown here is derived from an EMBL/GenBank/DDBJ whole genome shotgun (WGS) entry which is preliminary data.</text>
</comment>
<evidence type="ECO:0008006" key="8">
    <source>
        <dbReference type="Google" id="ProtNLM"/>
    </source>
</evidence>
<accession>A0A652YTA6</accession>
<keyword evidence="6" id="KW-0503">Monooxygenase</keyword>
<protein>
    <recommendedName>
        <fullName evidence="8">Cytochrome P450</fullName>
    </recommendedName>
</protein>
<gene>
    <name evidence="7" type="ORF">FNL38_102258</name>
</gene>
<proteinExistence type="inferred from homology"/>
<evidence type="ECO:0000256" key="5">
    <source>
        <dbReference type="ARBA" id="ARBA00023004"/>
    </source>
</evidence>
<reference evidence="7" key="1">
    <citation type="submission" date="2019-07" db="EMBL/GenBank/DDBJ databases">
        <title>Genomic Encyclopedia of Type Strains, Phase IV (KMG-IV): sequencing the most valuable type-strain genomes for metagenomic binning, comparative biology and taxonomic classification.</title>
        <authorList>
            <person name="Goeker M."/>
        </authorList>
    </citation>
    <scope>NUCLEOTIDE SEQUENCE</scope>
    <source>
        <strain evidence="7">DSM 44596</strain>
    </source>
</reference>
<dbReference type="GO" id="GO:0016705">
    <property type="term" value="F:oxidoreductase activity, acting on paired donors, with incorporation or reduction of molecular oxygen"/>
    <property type="evidence" value="ECO:0007669"/>
    <property type="project" value="InterPro"/>
</dbReference>
<dbReference type="EMBL" id="VNIQ01000002">
    <property type="protein sequence ID" value="TYQ06126.1"/>
    <property type="molecule type" value="Genomic_DNA"/>
</dbReference>
<dbReference type="PANTHER" id="PTHR46696:SF6">
    <property type="entry name" value="P450, PUTATIVE (EUROFUNG)-RELATED"/>
    <property type="match status" value="1"/>
</dbReference>
<dbReference type="PANTHER" id="PTHR46696">
    <property type="entry name" value="P450, PUTATIVE (EUROFUNG)-RELATED"/>
    <property type="match status" value="1"/>
</dbReference>